<feature type="domain" description="Integrase catalytic" evidence="20">
    <location>
        <begin position="433"/>
        <end position="609"/>
    </location>
</feature>
<dbReference type="GO" id="GO:0003964">
    <property type="term" value="F:RNA-directed DNA polymerase activity"/>
    <property type="evidence" value="ECO:0007669"/>
    <property type="project" value="UniProtKB-KW"/>
</dbReference>
<evidence type="ECO:0000256" key="13">
    <source>
        <dbReference type="ARBA" id="ARBA00022932"/>
    </source>
</evidence>
<evidence type="ECO:0000259" key="19">
    <source>
        <dbReference type="PROSITE" id="PS50158"/>
    </source>
</evidence>
<dbReference type="GO" id="GO:0008233">
    <property type="term" value="F:peptidase activity"/>
    <property type="evidence" value="ECO:0007669"/>
    <property type="project" value="UniProtKB-KW"/>
</dbReference>
<evidence type="ECO:0000256" key="9">
    <source>
        <dbReference type="ARBA" id="ARBA00022840"/>
    </source>
</evidence>
<keyword evidence="12" id="KW-0695">RNA-directed DNA polymerase</keyword>
<keyword evidence="13" id="KW-0239">DNA-directed DNA polymerase</keyword>
<dbReference type="GO" id="GO:0004519">
    <property type="term" value="F:endonuclease activity"/>
    <property type="evidence" value="ECO:0007669"/>
    <property type="project" value="UniProtKB-KW"/>
</dbReference>
<dbReference type="PROSITE" id="PS50994">
    <property type="entry name" value="INTEGRASE"/>
    <property type="match status" value="1"/>
</dbReference>
<dbReference type="GO" id="GO:0006508">
    <property type="term" value="P:proteolysis"/>
    <property type="evidence" value="ECO:0007669"/>
    <property type="project" value="UniProtKB-KW"/>
</dbReference>
<keyword evidence="13" id="KW-0808">Transferase</keyword>
<dbReference type="Pfam" id="PF14223">
    <property type="entry name" value="Retrotran_gag_2"/>
    <property type="match status" value="1"/>
</dbReference>
<dbReference type="SMART" id="SM00343">
    <property type="entry name" value="ZnF_C2HC"/>
    <property type="match status" value="1"/>
</dbReference>
<dbReference type="GO" id="GO:0015074">
    <property type="term" value="P:DNA integration"/>
    <property type="evidence" value="ECO:0007669"/>
    <property type="project" value="UniProtKB-KW"/>
</dbReference>
<keyword evidence="17" id="KW-0862">Zinc</keyword>
<keyword evidence="13" id="KW-0548">Nucleotidyltransferase</keyword>
<proteinExistence type="predicted"/>
<evidence type="ECO:0000256" key="6">
    <source>
        <dbReference type="ARBA" id="ARBA00022741"/>
    </source>
</evidence>
<accession>A0A0K8UDK8</accession>
<keyword evidence="16" id="KW-0511">Multifunctional enzyme</keyword>
<dbReference type="PROSITE" id="PS50158">
    <property type="entry name" value="ZF_CCHC"/>
    <property type="match status" value="1"/>
</dbReference>
<keyword evidence="9" id="KW-0067">ATP-binding</keyword>
<keyword evidence="4" id="KW-0540">Nuclease</keyword>
<dbReference type="Pfam" id="PF13976">
    <property type="entry name" value="gag_pre-integrs"/>
    <property type="match status" value="1"/>
</dbReference>
<evidence type="ECO:0000256" key="10">
    <source>
        <dbReference type="ARBA" id="ARBA00022842"/>
    </source>
</evidence>
<keyword evidence="5" id="KW-0479">Metal-binding</keyword>
<evidence type="ECO:0000256" key="2">
    <source>
        <dbReference type="ARBA" id="ARBA00022612"/>
    </source>
</evidence>
<evidence type="ECO:0000256" key="5">
    <source>
        <dbReference type="ARBA" id="ARBA00022723"/>
    </source>
</evidence>
<dbReference type="GO" id="GO:0003676">
    <property type="term" value="F:nucleic acid binding"/>
    <property type="evidence" value="ECO:0007669"/>
    <property type="project" value="InterPro"/>
</dbReference>
<dbReference type="Gene3D" id="4.10.60.10">
    <property type="entry name" value="Zinc finger, CCHC-type"/>
    <property type="match status" value="1"/>
</dbReference>
<feature type="region of interest" description="Disordered" evidence="18">
    <location>
        <begin position="696"/>
        <end position="717"/>
    </location>
</feature>
<keyword evidence="15" id="KW-0233">DNA recombination</keyword>
<dbReference type="PANTHER" id="PTHR42648">
    <property type="entry name" value="TRANSPOSASE, PUTATIVE-RELATED"/>
    <property type="match status" value="1"/>
</dbReference>
<dbReference type="Pfam" id="PF00098">
    <property type="entry name" value="zf-CCHC"/>
    <property type="match status" value="1"/>
</dbReference>
<keyword evidence="10" id="KW-0460">Magnesium</keyword>
<keyword evidence="17" id="KW-0863">Zinc-finger</keyword>
<organism evidence="21">
    <name type="scientific">Bactrocera latifrons</name>
    <name type="common">Malaysian fruit fly</name>
    <name type="synonym">Chaetodacus latifrons</name>
    <dbReference type="NCBI Taxonomy" id="174628"/>
    <lineage>
        <taxon>Eukaryota</taxon>
        <taxon>Metazoa</taxon>
        <taxon>Ecdysozoa</taxon>
        <taxon>Arthropoda</taxon>
        <taxon>Hexapoda</taxon>
        <taxon>Insecta</taxon>
        <taxon>Pterygota</taxon>
        <taxon>Neoptera</taxon>
        <taxon>Endopterygota</taxon>
        <taxon>Diptera</taxon>
        <taxon>Brachycera</taxon>
        <taxon>Muscomorpha</taxon>
        <taxon>Tephritoidea</taxon>
        <taxon>Tephritidae</taxon>
        <taxon>Bactrocera</taxon>
        <taxon>Bactrocera</taxon>
    </lineage>
</organism>
<dbReference type="GO" id="GO:0005524">
    <property type="term" value="F:ATP binding"/>
    <property type="evidence" value="ECO:0007669"/>
    <property type="project" value="UniProtKB-KW"/>
</dbReference>
<dbReference type="GO" id="GO:0008270">
    <property type="term" value="F:zinc ion binding"/>
    <property type="evidence" value="ECO:0007669"/>
    <property type="project" value="UniProtKB-KW"/>
</dbReference>
<dbReference type="InterPro" id="IPR057670">
    <property type="entry name" value="SH3_retrovirus"/>
</dbReference>
<name>A0A0K8UDK8_BACLA</name>
<comment type="function">
    <text evidence="1">The aspartyl protease (PR) mediates the proteolytic cleavages of the Gag and Gag-Pol polyproteins after assembly of the VLP.</text>
</comment>
<keyword evidence="8" id="KW-0378">Hydrolase</keyword>
<dbReference type="InterPro" id="IPR001878">
    <property type="entry name" value="Znf_CCHC"/>
</dbReference>
<dbReference type="InterPro" id="IPR025724">
    <property type="entry name" value="GAG-pre-integrase_dom"/>
</dbReference>
<evidence type="ECO:0000256" key="3">
    <source>
        <dbReference type="ARBA" id="ARBA00022670"/>
    </source>
</evidence>
<dbReference type="Pfam" id="PF00665">
    <property type="entry name" value="rve"/>
    <property type="match status" value="1"/>
</dbReference>
<dbReference type="SUPFAM" id="SSF57756">
    <property type="entry name" value="Retrovirus zinc finger-like domains"/>
    <property type="match status" value="1"/>
</dbReference>
<dbReference type="Pfam" id="PF22936">
    <property type="entry name" value="Pol_BBD"/>
    <property type="match status" value="1"/>
</dbReference>
<keyword evidence="11" id="KW-0229">DNA integration</keyword>
<evidence type="ECO:0000256" key="14">
    <source>
        <dbReference type="ARBA" id="ARBA00023113"/>
    </source>
</evidence>
<keyword evidence="2" id="KW-1188">Viral release from host cell</keyword>
<dbReference type="InterPro" id="IPR001584">
    <property type="entry name" value="Integrase_cat-core"/>
</dbReference>
<keyword evidence="3" id="KW-0645">Protease</keyword>
<dbReference type="InterPro" id="IPR012337">
    <property type="entry name" value="RNaseH-like_sf"/>
</dbReference>
<dbReference type="Gene3D" id="3.30.420.10">
    <property type="entry name" value="Ribonuclease H-like superfamily/Ribonuclease H"/>
    <property type="match status" value="1"/>
</dbReference>
<keyword evidence="14" id="KW-0917">Virion maturation</keyword>
<dbReference type="Pfam" id="PF07727">
    <property type="entry name" value="RVT_2"/>
    <property type="match status" value="1"/>
</dbReference>
<dbReference type="InterPro" id="IPR036875">
    <property type="entry name" value="Znf_CCHC_sf"/>
</dbReference>
<evidence type="ECO:0000256" key="18">
    <source>
        <dbReference type="SAM" id="MobiDB-lite"/>
    </source>
</evidence>
<sequence>MSSAALMQIDKLDGHNYDSWCTQMKSILIHTELWKIVSGKFVRNIAVADKWDELDEKALATITLGVKTSQLMHIRKCKSSLEAWKALETLYKATGPVRKVSLYRKLINMKMEENDDILKYLNDFSNVADKLAEMDIALPDEVLVIMLLSNLPKSFDNFVVAMETRDNLPSFSFVNSKIIEEGERKRGESGESSGIHVYAQVNASRNNNNSKGNRELKCYACGRPGHFASKCKAKKKHGDREQKSYTMLAATNISFFNSSEWCVDSGATAHMCSDRKMFTKFQERRERVTLAGSNYMYAEGIGEVLLTTNEGDVLLIDALYVPELGGNFISVSKIIQRGFVVKFAHEHAIVCDNIGRIILKAKQSGGLFVISKANNKCFYINGDNCEKWHARYGHLNYGSLQELASKKMVHGLEDVRFPKFMNCTTCMKCKIYTQPFPQKVSERAKGLLDVIHTDVCGPFRTTSLGGAKYYISFIDDKSRRVFIYFIKSKDEAFDKFVTFKNLVERQTERKIKCMRSDNGLEFVNKRFDNLFKECGIKRQLTVPYSPQQNGVAERMNRTIVEMARTMMAYANIPEMLWAEAIATAVYIRNRSPTKALTGMTPYEVWTGRKPSIKHLRVFGSIAVCLDKTQSNKLQAKGKELKMVGYSLTSKAYRLYDPERDVMFSEIVKGEENSVRDLVNYTQKSFIFDQSLDERDAKEDVVSNQKRNREDDDTDDDYVGNEAEFEEEEQVRFGRGRPRFVRTGMRGRPKKARHLLNVIESSTNIDIPQTVAEALNCRYAKEWENAIREEHAALIKNKTWSLENLPEGQRAIGCRWVFSVKRQVDGAIERFKCRLVAKGCNQQLGVNYKETFSPVIRYSSIRMVLALAVEWKLYVHQMDVCTAYLNSDLHDIVYMKQP</sequence>
<evidence type="ECO:0000256" key="17">
    <source>
        <dbReference type="PROSITE-ProRule" id="PRU00047"/>
    </source>
</evidence>
<dbReference type="GO" id="GO:0006310">
    <property type="term" value="P:DNA recombination"/>
    <property type="evidence" value="ECO:0007669"/>
    <property type="project" value="UniProtKB-KW"/>
</dbReference>
<dbReference type="EMBL" id="GDHF01027648">
    <property type="protein sequence ID" value="JAI24666.1"/>
    <property type="molecule type" value="Transcribed_RNA"/>
</dbReference>
<dbReference type="InterPro" id="IPR013103">
    <property type="entry name" value="RVT_2"/>
</dbReference>
<keyword evidence="7" id="KW-0255">Endonuclease</keyword>
<dbReference type="SUPFAM" id="SSF53098">
    <property type="entry name" value="Ribonuclease H-like"/>
    <property type="match status" value="1"/>
</dbReference>
<dbReference type="InterPro" id="IPR036397">
    <property type="entry name" value="RNaseH_sf"/>
</dbReference>
<evidence type="ECO:0000256" key="11">
    <source>
        <dbReference type="ARBA" id="ARBA00022908"/>
    </source>
</evidence>
<reference evidence="21" key="1">
    <citation type="submission" date="2015-06" db="EMBL/GenBank/DDBJ databases">
        <authorList>
            <person name="Hoefler B.C."/>
            <person name="Straight P.D."/>
        </authorList>
    </citation>
    <scope>NUCLEOTIDE SEQUENCE</scope>
</reference>
<dbReference type="GO" id="GO:0003887">
    <property type="term" value="F:DNA-directed DNA polymerase activity"/>
    <property type="evidence" value="ECO:0007669"/>
    <property type="project" value="UniProtKB-KW"/>
</dbReference>
<evidence type="ECO:0000256" key="1">
    <source>
        <dbReference type="ARBA" id="ARBA00002180"/>
    </source>
</evidence>
<dbReference type="Pfam" id="PF25597">
    <property type="entry name" value="SH3_retrovirus"/>
    <property type="match status" value="1"/>
</dbReference>
<protein>
    <submittedName>
        <fullName evidence="21">Retrovirus-related Pol polyprotein from transposon TNT 1-94</fullName>
    </submittedName>
</protein>
<evidence type="ECO:0000259" key="20">
    <source>
        <dbReference type="PROSITE" id="PS50994"/>
    </source>
</evidence>
<dbReference type="InterPro" id="IPR054722">
    <property type="entry name" value="PolX-like_BBD"/>
</dbReference>
<evidence type="ECO:0000256" key="16">
    <source>
        <dbReference type="ARBA" id="ARBA00023268"/>
    </source>
</evidence>
<dbReference type="InterPro" id="IPR039537">
    <property type="entry name" value="Retrotran_Ty1/copia-like"/>
</dbReference>
<keyword evidence="6" id="KW-0547">Nucleotide-binding</keyword>
<gene>
    <name evidence="21" type="primary">POLX_53</name>
    <name evidence="21" type="ORF">c0_g1_i1</name>
</gene>
<evidence type="ECO:0000256" key="4">
    <source>
        <dbReference type="ARBA" id="ARBA00022722"/>
    </source>
</evidence>
<evidence type="ECO:0000313" key="21">
    <source>
        <dbReference type="EMBL" id="JAI24666.1"/>
    </source>
</evidence>
<evidence type="ECO:0000256" key="8">
    <source>
        <dbReference type="ARBA" id="ARBA00022801"/>
    </source>
</evidence>
<feature type="domain" description="CCHC-type" evidence="19">
    <location>
        <begin position="217"/>
        <end position="232"/>
    </location>
</feature>
<evidence type="ECO:0000256" key="7">
    <source>
        <dbReference type="ARBA" id="ARBA00022759"/>
    </source>
</evidence>
<evidence type="ECO:0000256" key="15">
    <source>
        <dbReference type="ARBA" id="ARBA00023172"/>
    </source>
</evidence>
<dbReference type="AlphaFoldDB" id="A0A0K8UDK8"/>
<evidence type="ECO:0000256" key="12">
    <source>
        <dbReference type="ARBA" id="ARBA00022918"/>
    </source>
</evidence>
<dbReference type="PANTHER" id="PTHR42648:SF11">
    <property type="entry name" value="TRANSPOSON TY4-P GAG-POL POLYPROTEIN"/>
    <property type="match status" value="1"/>
</dbReference>